<evidence type="ECO:0000256" key="1">
    <source>
        <dbReference type="ARBA" id="ARBA00004370"/>
    </source>
</evidence>
<keyword evidence="4" id="KW-0325">Glycoprotein</keyword>
<feature type="non-terminal residue" evidence="6">
    <location>
        <position position="181"/>
    </location>
</feature>
<dbReference type="EMBL" id="WBNH01007296">
    <property type="protein sequence ID" value="NXX81460.1"/>
    <property type="molecule type" value="Genomic_DNA"/>
</dbReference>
<keyword evidence="2" id="KW-0732">Signal</keyword>
<comment type="caution">
    <text evidence="6">The sequence shown here is derived from an EMBL/GenBank/DDBJ whole genome shotgun (WGS) entry which is preliminary data.</text>
</comment>
<feature type="non-terminal residue" evidence="6">
    <location>
        <position position="1"/>
    </location>
</feature>
<dbReference type="InterPro" id="IPR036179">
    <property type="entry name" value="Ig-like_dom_sf"/>
</dbReference>
<dbReference type="GO" id="GO:0005102">
    <property type="term" value="F:signaling receptor binding"/>
    <property type="evidence" value="ECO:0007669"/>
    <property type="project" value="TreeGrafter"/>
</dbReference>
<dbReference type="GO" id="GO:0009986">
    <property type="term" value="C:cell surface"/>
    <property type="evidence" value="ECO:0007669"/>
    <property type="project" value="TreeGrafter"/>
</dbReference>
<organism evidence="6 7">
    <name type="scientific">Urocolius indicus</name>
    <name type="common">Red-faced mousebird</name>
    <name type="synonym">Colius indicus</name>
    <dbReference type="NCBI Taxonomy" id="458196"/>
    <lineage>
        <taxon>Eukaryota</taxon>
        <taxon>Metazoa</taxon>
        <taxon>Chordata</taxon>
        <taxon>Craniata</taxon>
        <taxon>Vertebrata</taxon>
        <taxon>Euteleostomi</taxon>
        <taxon>Archelosauria</taxon>
        <taxon>Archosauria</taxon>
        <taxon>Dinosauria</taxon>
        <taxon>Saurischia</taxon>
        <taxon>Theropoda</taxon>
        <taxon>Coelurosauria</taxon>
        <taxon>Aves</taxon>
        <taxon>Neognathae</taxon>
        <taxon>Neoaves</taxon>
        <taxon>Telluraves</taxon>
        <taxon>Coraciimorphae</taxon>
        <taxon>Coliiformes</taxon>
        <taxon>Coliidae</taxon>
        <taxon>Urocolius</taxon>
    </lineage>
</organism>
<dbReference type="GO" id="GO:0016020">
    <property type="term" value="C:membrane"/>
    <property type="evidence" value="ECO:0007669"/>
    <property type="project" value="UniProtKB-SubCell"/>
</dbReference>
<comment type="subcellular location">
    <subcellularLocation>
        <location evidence="1">Membrane</location>
    </subcellularLocation>
</comment>
<dbReference type="PANTHER" id="PTHR12080:SF55">
    <property type="entry name" value="LYMPHOCYTE FUNCTION-ASSOCIATED ANTIGEN 3"/>
    <property type="match status" value="1"/>
</dbReference>
<dbReference type="SMART" id="SM00409">
    <property type="entry name" value="IG"/>
    <property type="match status" value="1"/>
</dbReference>
<dbReference type="OrthoDB" id="9427418at2759"/>
<evidence type="ECO:0000313" key="6">
    <source>
        <dbReference type="EMBL" id="NXX81460.1"/>
    </source>
</evidence>
<dbReference type="InterPro" id="IPR015631">
    <property type="entry name" value="CD2/SLAM_rcpt"/>
</dbReference>
<gene>
    <name evidence="6" type="primary">Cd58</name>
    <name evidence="6" type="ORF">UROIND_R09197</name>
</gene>
<keyword evidence="3" id="KW-0472">Membrane</keyword>
<dbReference type="Gene3D" id="2.60.40.10">
    <property type="entry name" value="Immunoglobulins"/>
    <property type="match status" value="1"/>
</dbReference>
<sequence length="181" mass="20313">IAQTHSEDVFGILGEDFTFPVKIDEKITEIIWTKNKNKVAEWEDPGGTKYFNSLLDRGFLNKENGRLTIMNLESSDAGTYVLDFFSSGNSMKTFVLTVLDPPSEPKISCNISDGYFVLKCTADFPKTLNYTWKFSSFQNASQTQETSIPAEAVGASERATCFVRFSETEKNSEISLDECYS</sequence>
<evidence type="ECO:0000256" key="2">
    <source>
        <dbReference type="ARBA" id="ARBA00022729"/>
    </source>
</evidence>
<accession>A0A852KXD4</accession>
<feature type="domain" description="Immunoglobulin" evidence="5">
    <location>
        <begin position="6"/>
        <end position="99"/>
    </location>
</feature>
<dbReference type="Proteomes" id="UP000654395">
    <property type="component" value="Unassembled WGS sequence"/>
</dbReference>
<evidence type="ECO:0000259" key="5">
    <source>
        <dbReference type="SMART" id="SM00409"/>
    </source>
</evidence>
<keyword evidence="7" id="KW-1185">Reference proteome</keyword>
<evidence type="ECO:0000256" key="3">
    <source>
        <dbReference type="ARBA" id="ARBA00023136"/>
    </source>
</evidence>
<dbReference type="InterPro" id="IPR003599">
    <property type="entry name" value="Ig_sub"/>
</dbReference>
<dbReference type="InterPro" id="IPR013783">
    <property type="entry name" value="Ig-like_fold"/>
</dbReference>
<proteinExistence type="predicted"/>
<evidence type="ECO:0000256" key="4">
    <source>
        <dbReference type="ARBA" id="ARBA00023180"/>
    </source>
</evidence>
<dbReference type="AlphaFoldDB" id="A0A852KXD4"/>
<evidence type="ECO:0000313" key="7">
    <source>
        <dbReference type="Proteomes" id="UP000654395"/>
    </source>
</evidence>
<name>A0A852KXD4_UROIN</name>
<dbReference type="SUPFAM" id="SSF48726">
    <property type="entry name" value="Immunoglobulin"/>
    <property type="match status" value="1"/>
</dbReference>
<dbReference type="PANTHER" id="PTHR12080">
    <property type="entry name" value="SIGNALING LYMPHOCYTIC ACTIVATION MOLECULE"/>
    <property type="match status" value="1"/>
</dbReference>
<protein>
    <submittedName>
        <fullName evidence="6">LFA3 protein</fullName>
    </submittedName>
</protein>
<reference evidence="6" key="1">
    <citation type="submission" date="2020-02" db="EMBL/GenBank/DDBJ databases">
        <title>Bird 10,000 Genomes (B10K) Project - Family phase.</title>
        <authorList>
            <person name="Zhang G."/>
        </authorList>
    </citation>
    <scope>NUCLEOTIDE SEQUENCE</scope>
    <source>
        <strain evidence="6">B10K-DU-030-59</strain>
    </source>
</reference>